<dbReference type="GO" id="GO:0009097">
    <property type="term" value="P:isoleucine biosynthetic process"/>
    <property type="evidence" value="ECO:0007669"/>
    <property type="project" value="TreeGrafter"/>
</dbReference>
<evidence type="ECO:0000259" key="5">
    <source>
        <dbReference type="Pfam" id="PF02775"/>
    </source>
</evidence>
<protein>
    <submittedName>
        <fullName evidence="7">Thiamine pyrophosphate-binding protein</fullName>
    </submittedName>
</protein>
<proteinExistence type="inferred from homology"/>
<dbReference type="EMBL" id="CP043028">
    <property type="protein sequence ID" value="QFJ53942.1"/>
    <property type="molecule type" value="Genomic_DNA"/>
</dbReference>
<dbReference type="RefSeq" id="WP_151622439.1">
    <property type="nucleotide sequence ID" value="NZ_CP043028.1"/>
</dbReference>
<dbReference type="CDD" id="cd00568">
    <property type="entry name" value="TPP_enzymes"/>
    <property type="match status" value="1"/>
</dbReference>
<feature type="domain" description="Thiamine pyrophosphate enzyme TPP-binding" evidence="5">
    <location>
        <begin position="415"/>
        <end position="556"/>
    </location>
</feature>
<dbReference type="GO" id="GO:0000287">
    <property type="term" value="F:magnesium ion binding"/>
    <property type="evidence" value="ECO:0007669"/>
    <property type="project" value="InterPro"/>
</dbReference>
<evidence type="ECO:0000259" key="6">
    <source>
        <dbReference type="Pfam" id="PF02776"/>
    </source>
</evidence>
<dbReference type="OrthoDB" id="4494979at2"/>
<dbReference type="KEGG" id="pxv:FXF36_03195"/>
<dbReference type="GO" id="GO:0050660">
    <property type="term" value="F:flavin adenine dinucleotide binding"/>
    <property type="evidence" value="ECO:0007669"/>
    <property type="project" value="TreeGrafter"/>
</dbReference>
<feature type="domain" description="Thiamine pyrophosphate enzyme N-terminal TPP-binding" evidence="6">
    <location>
        <begin position="1"/>
        <end position="106"/>
    </location>
</feature>
<dbReference type="PANTHER" id="PTHR18968">
    <property type="entry name" value="THIAMINE PYROPHOSPHATE ENZYMES"/>
    <property type="match status" value="1"/>
</dbReference>
<dbReference type="Proteomes" id="UP000327030">
    <property type="component" value="Chromosome 1"/>
</dbReference>
<gene>
    <name evidence="7" type="ORF">FXF36_03195</name>
</gene>
<evidence type="ECO:0000259" key="4">
    <source>
        <dbReference type="Pfam" id="PF00205"/>
    </source>
</evidence>
<dbReference type="GO" id="GO:0005948">
    <property type="term" value="C:acetolactate synthase complex"/>
    <property type="evidence" value="ECO:0007669"/>
    <property type="project" value="TreeGrafter"/>
</dbReference>
<dbReference type="InterPro" id="IPR029061">
    <property type="entry name" value="THDP-binding"/>
</dbReference>
<dbReference type="InterPro" id="IPR029035">
    <property type="entry name" value="DHS-like_NAD/FAD-binding_dom"/>
</dbReference>
<dbReference type="SUPFAM" id="SSF52467">
    <property type="entry name" value="DHS-like NAD/FAD-binding domain"/>
    <property type="match status" value="1"/>
</dbReference>
<evidence type="ECO:0000256" key="2">
    <source>
        <dbReference type="ARBA" id="ARBA00023052"/>
    </source>
</evidence>
<dbReference type="Pfam" id="PF02775">
    <property type="entry name" value="TPP_enzyme_C"/>
    <property type="match status" value="1"/>
</dbReference>
<dbReference type="PANTHER" id="PTHR18968:SF142">
    <property type="entry name" value="ACETOLACTATE SYNTHASE"/>
    <property type="match status" value="1"/>
</dbReference>
<dbReference type="InterPro" id="IPR012001">
    <property type="entry name" value="Thiamin_PyroP_enz_TPP-bd_dom"/>
</dbReference>
<dbReference type="FunFam" id="3.40.50.970:FF:000007">
    <property type="entry name" value="Acetolactate synthase"/>
    <property type="match status" value="1"/>
</dbReference>
<organism evidence="7 8">
    <name type="scientific">Pseudobutyrivibrio xylanivorans</name>
    <dbReference type="NCBI Taxonomy" id="185007"/>
    <lineage>
        <taxon>Bacteria</taxon>
        <taxon>Bacillati</taxon>
        <taxon>Bacillota</taxon>
        <taxon>Clostridia</taxon>
        <taxon>Lachnospirales</taxon>
        <taxon>Lachnospiraceae</taxon>
        <taxon>Pseudobutyrivibrio</taxon>
    </lineage>
</organism>
<name>A0A5P6VNF5_PSEXY</name>
<dbReference type="Pfam" id="PF02776">
    <property type="entry name" value="TPP_enzyme_N"/>
    <property type="match status" value="1"/>
</dbReference>
<dbReference type="GO" id="GO:0003984">
    <property type="term" value="F:acetolactate synthase activity"/>
    <property type="evidence" value="ECO:0007669"/>
    <property type="project" value="TreeGrafter"/>
</dbReference>
<keyword evidence="2 3" id="KW-0786">Thiamine pyrophosphate</keyword>
<reference evidence="8" key="1">
    <citation type="submission" date="2019-08" db="EMBL/GenBank/DDBJ databases">
        <title>Complete Genome Sequence of the Polysaccharide-Degrading Rumen Bacterium Pseudobutyrivibrio xylanivorans MA3014.</title>
        <authorList>
            <person name="Palevich N."/>
            <person name="Maclean P.H."/>
            <person name="Kelly W.J."/>
            <person name="Leahy S.C."/>
            <person name="Rakonjac J."/>
            <person name="Attwood G.T."/>
        </authorList>
    </citation>
    <scope>NUCLEOTIDE SEQUENCE [LARGE SCALE GENOMIC DNA]</scope>
    <source>
        <strain evidence="8">MA3014</strain>
    </source>
</reference>
<evidence type="ECO:0000313" key="8">
    <source>
        <dbReference type="Proteomes" id="UP000327030"/>
    </source>
</evidence>
<sequence>MRVVDYIADFLVEKGVTHNFMVTGGGAMQLDDALGHKAEIKNIFNHNEQGCSIAAEAYTRVTGKIASVCVTSGPGGTNAITGVMGGWLDSIPMFVLSGQVKRETTLWSVPELKLRQLGDQEFDIINSVSNMTKYAVMLTEPADIAYHLEKAWYLANTGRKGPVWLDIPLDVQGAKIDDLELRHFDAAAEGLELSLDTVSDAQLADIIEKIKSAKAPLIFAGYGVRLSDSSELLLELIKKLQIPVAVAWNSGDLVAYDNPFYAGSPSREGTRGSSFIVQNCDLLLVLGSRMNIRTITYNKHDFAKNAYKIMVDIDNEELKKPTFTPDMPINADVHEFIERMLKMDYEPQDSHKDWVKWCRTMVEKYPACLPEYHHDSKDELLNPYVFVDTLFDCMDAKDVMTLGNGSACVMPFAGAKIKQGQRMFTNSGCAAMGYGMPAALGAAIATEANNGRVVCVDGDGSLMMNLQELATIAYNKCNVKLFVLNNNGYHSIRQTQRNLFKPPLIGLDPSTGVGFPEFDKLADAFGFKYFEVNNEPDVRATIESALAAEGPVLVNVIVDPDQNFVPKLSSKVMPDGSIVSPSMDDMFPFLPRDEYESNRYLR</sequence>
<dbReference type="SUPFAM" id="SSF52518">
    <property type="entry name" value="Thiamin diphosphate-binding fold (THDP-binding)"/>
    <property type="match status" value="2"/>
</dbReference>
<dbReference type="Gene3D" id="3.40.50.970">
    <property type="match status" value="2"/>
</dbReference>
<dbReference type="AlphaFoldDB" id="A0A5P6VNF5"/>
<comment type="similarity">
    <text evidence="1 3">Belongs to the TPP enzyme family.</text>
</comment>
<feature type="domain" description="Thiamine pyrophosphate enzyme central" evidence="4">
    <location>
        <begin position="204"/>
        <end position="339"/>
    </location>
</feature>
<evidence type="ECO:0000256" key="1">
    <source>
        <dbReference type="ARBA" id="ARBA00007812"/>
    </source>
</evidence>
<dbReference type="CDD" id="cd07035">
    <property type="entry name" value="TPP_PYR_POX_like"/>
    <property type="match status" value="1"/>
</dbReference>
<dbReference type="Gene3D" id="3.40.50.1220">
    <property type="entry name" value="TPP-binding domain"/>
    <property type="match status" value="1"/>
</dbReference>
<evidence type="ECO:0000313" key="7">
    <source>
        <dbReference type="EMBL" id="QFJ53942.1"/>
    </source>
</evidence>
<dbReference type="InterPro" id="IPR045229">
    <property type="entry name" value="TPP_enz"/>
</dbReference>
<dbReference type="InterPro" id="IPR011766">
    <property type="entry name" value="TPP_enzyme_TPP-bd"/>
</dbReference>
<dbReference type="GO" id="GO:0030976">
    <property type="term" value="F:thiamine pyrophosphate binding"/>
    <property type="evidence" value="ECO:0007669"/>
    <property type="project" value="InterPro"/>
</dbReference>
<dbReference type="InterPro" id="IPR012000">
    <property type="entry name" value="Thiamin_PyroP_enz_cen_dom"/>
</dbReference>
<dbReference type="GO" id="GO:0009099">
    <property type="term" value="P:L-valine biosynthetic process"/>
    <property type="evidence" value="ECO:0007669"/>
    <property type="project" value="TreeGrafter"/>
</dbReference>
<accession>A0A5P6VNF5</accession>
<dbReference type="Pfam" id="PF00205">
    <property type="entry name" value="TPP_enzyme_M"/>
    <property type="match status" value="1"/>
</dbReference>
<evidence type="ECO:0000256" key="3">
    <source>
        <dbReference type="RuleBase" id="RU362132"/>
    </source>
</evidence>